<evidence type="ECO:0000313" key="2">
    <source>
        <dbReference type="EMBL" id="HIQ68149.1"/>
    </source>
</evidence>
<organism evidence="2 3">
    <name type="scientific">Candidatus Faecousia excrementigallinarum</name>
    <dbReference type="NCBI Taxonomy" id="2840806"/>
    <lineage>
        <taxon>Bacteria</taxon>
        <taxon>Bacillati</taxon>
        <taxon>Bacillota</taxon>
        <taxon>Clostridia</taxon>
        <taxon>Eubacteriales</taxon>
        <taxon>Oscillospiraceae</taxon>
        <taxon>Faecousia</taxon>
    </lineage>
</organism>
<gene>
    <name evidence="2" type="ORF">IAB74_06545</name>
</gene>
<evidence type="ECO:0000313" key="3">
    <source>
        <dbReference type="Proteomes" id="UP000886796"/>
    </source>
</evidence>
<feature type="transmembrane region" description="Helical" evidence="1">
    <location>
        <begin position="67"/>
        <end position="84"/>
    </location>
</feature>
<dbReference type="EMBL" id="DVFK01000088">
    <property type="protein sequence ID" value="HIQ68149.1"/>
    <property type="molecule type" value="Genomic_DNA"/>
</dbReference>
<keyword evidence="1" id="KW-0812">Transmembrane</keyword>
<dbReference type="Proteomes" id="UP000886796">
    <property type="component" value="Unassembled WGS sequence"/>
</dbReference>
<proteinExistence type="predicted"/>
<comment type="caution">
    <text evidence="2">The sequence shown here is derived from an EMBL/GenBank/DDBJ whole genome shotgun (WGS) entry which is preliminary data.</text>
</comment>
<evidence type="ECO:0000256" key="1">
    <source>
        <dbReference type="SAM" id="Phobius"/>
    </source>
</evidence>
<reference evidence="2" key="2">
    <citation type="journal article" date="2021" name="PeerJ">
        <title>Extensive microbial diversity within the chicken gut microbiome revealed by metagenomics and culture.</title>
        <authorList>
            <person name="Gilroy R."/>
            <person name="Ravi A."/>
            <person name="Getino M."/>
            <person name="Pursley I."/>
            <person name="Horton D.L."/>
            <person name="Alikhan N.F."/>
            <person name="Baker D."/>
            <person name="Gharbi K."/>
            <person name="Hall N."/>
            <person name="Watson M."/>
            <person name="Adriaenssens E.M."/>
            <person name="Foster-Nyarko E."/>
            <person name="Jarju S."/>
            <person name="Secka A."/>
            <person name="Antonio M."/>
            <person name="Oren A."/>
            <person name="Chaudhuri R.R."/>
            <person name="La Ragione R."/>
            <person name="Hildebrand F."/>
            <person name="Pallen M.J."/>
        </authorList>
    </citation>
    <scope>NUCLEOTIDE SEQUENCE</scope>
    <source>
        <strain evidence="2">13361</strain>
    </source>
</reference>
<accession>A0A9D1CN99</accession>
<name>A0A9D1CN99_9FIRM</name>
<protein>
    <submittedName>
        <fullName evidence="2">Uncharacterized protein</fullName>
    </submittedName>
</protein>
<keyword evidence="1" id="KW-1133">Transmembrane helix</keyword>
<sequence>MITAAVKEKTLGAKRTGSDDRISGRQQGIVDLSPHRVSLLHKGGFPYMAQRVRNPYRRHSPSSARQLPILAALYAGFPTLFPIMIHETPQKVKQEFTNFSFLFFIWAFVDFDEKYSKTL</sequence>
<keyword evidence="1" id="KW-0472">Membrane</keyword>
<reference evidence="2" key="1">
    <citation type="submission" date="2020-10" db="EMBL/GenBank/DDBJ databases">
        <authorList>
            <person name="Gilroy R."/>
        </authorList>
    </citation>
    <scope>NUCLEOTIDE SEQUENCE</scope>
    <source>
        <strain evidence="2">13361</strain>
    </source>
</reference>
<dbReference type="AlphaFoldDB" id="A0A9D1CN99"/>